<feature type="transmembrane region" description="Helical" evidence="6">
    <location>
        <begin position="265"/>
        <end position="284"/>
    </location>
</feature>
<proteinExistence type="predicted"/>
<feature type="transmembrane region" description="Helical" evidence="6">
    <location>
        <begin position="291"/>
        <end position="312"/>
    </location>
</feature>
<keyword evidence="3 6" id="KW-0812">Transmembrane</keyword>
<evidence type="ECO:0000256" key="2">
    <source>
        <dbReference type="ARBA" id="ARBA00022448"/>
    </source>
</evidence>
<keyword evidence="5 6" id="KW-0472">Membrane</keyword>
<feature type="transmembrane region" description="Helical" evidence="6">
    <location>
        <begin position="171"/>
        <end position="194"/>
    </location>
</feature>
<keyword evidence="4 6" id="KW-1133">Transmembrane helix</keyword>
<evidence type="ECO:0000259" key="7">
    <source>
        <dbReference type="Pfam" id="PF03600"/>
    </source>
</evidence>
<dbReference type="EMBL" id="BMLW01000005">
    <property type="protein sequence ID" value="GGP10779.1"/>
    <property type="molecule type" value="Genomic_DNA"/>
</dbReference>
<accession>A0ABQ2NUE4</accession>
<dbReference type="RefSeq" id="WP_188734313.1">
    <property type="nucleotide sequence ID" value="NZ_BMLW01000005.1"/>
</dbReference>
<evidence type="ECO:0000256" key="3">
    <source>
        <dbReference type="ARBA" id="ARBA00022692"/>
    </source>
</evidence>
<reference evidence="9" key="1">
    <citation type="journal article" date="2019" name="Int. J. Syst. Evol. Microbiol.">
        <title>The Global Catalogue of Microorganisms (GCM) 10K type strain sequencing project: providing services to taxonomists for standard genome sequencing and annotation.</title>
        <authorList>
            <consortium name="The Broad Institute Genomics Platform"/>
            <consortium name="The Broad Institute Genome Sequencing Center for Infectious Disease"/>
            <person name="Wu L."/>
            <person name="Ma J."/>
        </authorList>
    </citation>
    <scope>NUCLEOTIDE SEQUENCE [LARGE SCALE GENOMIC DNA]</scope>
    <source>
        <strain evidence="9">CGMCC 1.7693</strain>
    </source>
</reference>
<evidence type="ECO:0000256" key="5">
    <source>
        <dbReference type="ARBA" id="ARBA00023136"/>
    </source>
</evidence>
<organism evidence="8 9">
    <name type="scientific">Oceanobacillus neutriphilus</name>
    <dbReference type="NCBI Taxonomy" id="531815"/>
    <lineage>
        <taxon>Bacteria</taxon>
        <taxon>Bacillati</taxon>
        <taxon>Bacillota</taxon>
        <taxon>Bacilli</taxon>
        <taxon>Bacillales</taxon>
        <taxon>Bacillaceae</taxon>
        <taxon>Oceanobacillus</taxon>
    </lineage>
</organism>
<feature type="transmembrane region" description="Helical" evidence="6">
    <location>
        <begin position="6"/>
        <end position="39"/>
    </location>
</feature>
<keyword evidence="2" id="KW-0813">Transport</keyword>
<protein>
    <submittedName>
        <fullName evidence="8">Membrane protein</fullName>
    </submittedName>
</protein>
<name>A0ABQ2NUE4_9BACI</name>
<dbReference type="Proteomes" id="UP000641206">
    <property type="component" value="Unassembled WGS sequence"/>
</dbReference>
<evidence type="ECO:0000313" key="9">
    <source>
        <dbReference type="Proteomes" id="UP000641206"/>
    </source>
</evidence>
<sequence>MNMGIIALLALVLVIMIGFVKKLNIGLLAIAIAVVIGYASGEFTTEQILEGFGASLFITLLGVTFLFGIINNNRCLDVLINNIVRSFGKKVWFIPILIFIVGWFVAALAGAVAALVFVISISMPLSRNSGYNPALLMIIGVAGGQSGRFTLITPDGIVVSNIMSEQGIEGILTPLTLNVTIGMIILSIAAFIYFKGYKIQKPESSNDVVDKEHLTKNHWVALAGVLIFIFCVIVLGLDAGLVAISVAMLLLILGISDEKKAFKSIPWNTILMVTGVGVLMNIISETGGIDILVGAIGGFSNYATIMGMSSFIGGFMSWFSSTLGVVIPTLAPTVSDLANVIGNNTSETGLLSAIIVGSSSAAFSPASSAGGLILSTIIGDHQYGKEFNSSKLFVSLFVFSIVMVLINSILAITGVFNLFN</sequence>
<feature type="transmembrane region" description="Helical" evidence="6">
    <location>
        <begin position="91"/>
        <end position="119"/>
    </location>
</feature>
<evidence type="ECO:0000256" key="6">
    <source>
        <dbReference type="SAM" id="Phobius"/>
    </source>
</evidence>
<feature type="transmembrane region" description="Helical" evidence="6">
    <location>
        <begin position="393"/>
        <end position="419"/>
    </location>
</feature>
<evidence type="ECO:0000313" key="8">
    <source>
        <dbReference type="EMBL" id="GGP10779.1"/>
    </source>
</evidence>
<evidence type="ECO:0000256" key="4">
    <source>
        <dbReference type="ARBA" id="ARBA00022989"/>
    </source>
</evidence>
<dbReference type="Pfam" id="PF03600">
    <property type="entry name" value="CitMHS"/>
    <property type="match status" value="1"/>
</dbReference>
<feature type="domain" description="Citrate transporter-like" evidence="7">
    <location>
        <begin position="12"/>
        <end position="342"/>
    </location>
</feature>
<gene>
    <name evidence="8" type="ORF">GCM10011346_20260</name>
</gene>
<comment type="caution">
    <text evidence="8">The sequence shown here is derived from an EMBL/GenBank/DDBJ whole genome shotgun (WGS) entry which is preliminary data.</text>
</comment>
<feature type="transmembrane region" description="Helical" evidence="6">
    <location>
        <begin position="220"/>
        <end position="253"/>
    </location>
</feature>
<feature type="transmembrane region" description="Helical" evidence="6">
    <location>
        <begin position="51"/>
        <end position="71"/>
    </location>
</feature>
<comment type="subcellular location">
    <subcellularLocation>
        <location evidence="1">Membrane</location>
        <topology evidence="1">Multi-pass membrane protein</topology>
    </subcellularLocation>
</comment>
<evidence type="ECO:0000256" key="1">
    <source>
        <dbReference type="ARBA" id="ARBA00004141"/>
    </source>
</evidence>
<keyword evidence="9" id="KW-1185">Reference proteome</keyword>
<dbReference type="InterPro" id="IPR004680">
    <property type="entry name" value="Cit_transptr-like_dom"/>
</dbReference>